<dbReference type="Proteomes" id="UP001138997">
    <property type="component" value="Unassembled WGS sequence"/>
</dbReference>
<reference evidence="1" key="1">
    <citation type="submission" date="2021-11" db="EMBL/GenBank/DDBJ databases">
        <title>Streptomyces corallinus and Kineosporia corallina sp. nov., two new coral-derived marine actinobacteria.</title>
        <authorList>
            <person name="Buangrab K."/>
            <person name="Sutthacheep M."/>
            <person name="Yeemin T."/>
            <person name="Harunari E."/>
            <person name="Igarashi Y."/>
            <person name="Sripreechasak P."/>
            <person name="Kanchanasin P."/>
            <person name="Tanasupawat S."/>
            <person name="Phongsopitanun W."/>
        </authorList>
    </citation>
    <scope>NUCLEOTIDE SEQUENCE</scope>
    <source>
        <strain evidence="1">JCM 31032</strain>
    </source>
</reference>
<evidence type="ECO:0000313" key="1">
    <source>
        <dbReference type="EMBL" id="MCD5316600.1"/>
    </source>
</evidence>
<name>A0A9X1SYQ7_9ACTN</name>
<dbReference type="Gene3D" id="1.10.357.10">
    <property type="entry name" value="Tetracycline Repressor, domain 2"/>
    <property type="match status" value="1"/>
</dbReference>
<dbReference type="SUPFAM" id="SSF46689">
    <property type="entry name" value="Homeodomain-like"/>
    <property type="match status" value="1"/>
</dbReference>
<organism evidence="1 2">
    <name type="scientific">Kineosporia babensis</name>
    <dbReference type="NCBI Taxonomy" id="499548"/>
    <lineage>
        <taxon>Bacteria</taxon>
        <taxon>Bacillati</taxon>
        <taxon>Actinomycetota</taxon>
        <taxon>Actinomycetes</taxon>
        <taxon>Kineosporiales</taxon>
        <taxon>Kineosporiaceae</taxon>
        <taxon>Kineosporia</taxon>
    </lineage>
</organism>
<dbReference type="RefSeq" id="WP_231449451.1">
    <property type="nucleotide sequence ID" value="NZ_JAJOMB010000031.1"/>
</dbReference>
<accession>A0A9X1SYQ7</accession>
<dbReference type="InterPro" id="IPR009057">
    <property type="entry name" value="Homeodomain-like_sf"/>
</dbReference>
<comment type="caution">
    <text evidence="1">The sequence shown here is derived from an EMBL/GenBank/DDBJ whole genome shotgun (WGS) entry which is preliminary data.</text>
</comment>
<keyword evidence="2" id="KW-1185">Reference proteome</keyword>
<dbReference type="EMBL" id="JAJOMB010000031">
    <property type="protein sequence ID" value="MCD5316600.1"/>
    <property type="molecule type" value="Genomic_DNA"/>
</dbReference>
<dbReference type="AlphaFoldDB" id="A0A9X1SYQ7"/>
<proteinExistence type="predicted"/>
<sequence length="195" mass="21492">MAAPPHDDPRWVRTRTALLKALLELDDEALAQVSVGSLTKAAAVHRTSFYNHFTSLPEAATAALGNGMREIMSDDEASRKAGDAPEQVALRTIDRTLEWLSGHRGLYLLASDWRSPTGLRGIADVISQQLRDYRAHFGAEQAQKPEDAVGAEEIYVASAVEGFYAAMLHGGPEVNRSKAARHLYELLPEWMRSPR</sequence>
<gene>
    <name evidence="1" type="ORF">LR394_37450</name>
</gene>
<protein>
    <submittedName>
        <fullName evidence="1">TetR/AcrR family transcriptional regulator</fullName>
    </submittedName>
</protein>
<evidence type="ECO:0000313" key="2">
    <source>
        <dbReference type="Proteomes" id="UP001138997"/>
    </source>
</evidence>